<organism evidence="2 3">
    <name type="scientific">Leucobacter albus</name>
    <dbReference type="NCBI Taxonomy" id="272210"/>
    <lineage>
        <taxon>Bacteria</taxon>
        <taxon>Bacillati</taxon>
        <taxon>Actinomycetota</taxon>
        <taxon>Actinomycetes</taxon>
        <taxon>Micrococcales</taxon>
        <taxon>Microbacteriaceae</taxon>
        <taxon>Leucobacter</taxon>
    </lineage>
</organism>
<evidence type="ECO:0000256" key="1">
    <source>
        <dbReference type="SAM" id="Phobius"/>
    </source>
</evidence>
<feature type="transmembrane region" description="Helical" evidence="1">
    <location>
        <begin position="24"/>
        <end position="41"/>
    </location>
</feature>
<dbReference type="Proteomes" id="UP001597181">
    <property type="component" value="Unassembled WGS sequence"/>
</dbReference>
<protein>
    <submittedName>
        <fullName evidence="2">Uncharacterized protein</fullName>
    </submittedName>
</protein>
<evidence type="ECO:0000313" key="2">
    <source>
        <dbReference type="EMBL" id="MFD1201000.1"/>
    </source>
</evidence>
<proteinExistence type="predicted"/>
<keyword evidence="3" id="KW-1185">Reference proteome</keyword>
<sequence length="182" mass="19672">MVAATWVLNAVLWDPNSGPGWHDWLGLALTVFGFAIAFWQLKKTKSASETATAELNRARKKLNTDQLSAVVNQMQIVVADIDFAIDSNDREVAHRALLRFSYVAKEAEAILGNLEPDHGPLQTRLTETSSKALDAKSSIVGRPNADVARTAKAVGVAVSSLTVEISGLIASDRYQLGEDARV</sequence>
<keyword evidence="1" id="KW-0812">Transmembrane</keyword>
<evidence type="ECO:0000313" key="3">
    <source>
        <dbReference type="Proteomes" id="UP001597181"/>
    </source>
</evidence>
<keyword evidence="1" id="KW-1133">Transmembrane helix</keyword>
<gene>
    <name evidence="2" type="ORF">ACFQ3U_03740</name>
</gene>
<reference evidence="3" key="1">
    <citation type="journal article" date="2019" name="Int. J. Syst. Evol. Microbiol.">
        <title>The Global Catalogue of Microorganisms (GCM) 10K type strain sequencing project: providing services to taxonomists for standard genome sequencing and annotation.</title>
        <authorList>
            <consortium name="The Broad Institute Genomics Platform"/>
            <consortium name="The Broad Institute Genome Sequencing Center for Infectious Disease"/>
            <person name="Wu L."/>
            <person name="Ma J."/>
        </authorList>
    </citation>
    <scope>NUCLEOTIDE SEQUENCE [LARGE SCALE GENOMIC DNA]</scope>
    <source>
        <strain evidence="3">CCUG 50213</strain>
    </source>
</reference>
<keyword evidence="1" id="KW-0472">Membrane</keyword>
<name>A0ABW3TK32_9MICO</name>
<accession>A0ABW3TK32</accession>
<dbReference type="RefSeq" id="WP_343959722.1">
    <property type="nucleotide sequence ID" value="NZ_BAAAKZ010000003.1"/>
</dbReference>
<dbReference type="EMBL" id="JBHTLY010000001">
    <property type="protein sequence ID" value="MFD1201000.1"/>
    <property type="molecule type" value="Genomic_DNA"/>
</dbReference>
<comment type="caution">
    <text evidence="2">The sequence shown here is derived from an EMBL/GenBank/DDBJ whole genome shotgun (WGS) entry which is preliminary data.</text>
</comment>